<dbReference type="InterPro" id="IPR036179">
    <property type="entry name" value="Ig-like_dom_sf"/>
</dbReference>
<dbReference type="SMART" id="SM00408">
    <property type="entry name" value="IGc2"/>
    <property type="match status" value="2"/>
</dbReference>
<dbReference type="GO" id="GO:0004888">
    <property type="term" value="F:transmembrane signaling receptor activity"/>
    <property type="evidence" value="ECO:0007669"/>
    <property type="project" value="TreeGrafter"/>
</dbReference>
<evidence type="ECO:0000256" key="2">
    <source>
        <dbReference type="ARBA" id="ARBA00023157"/>
    </source>
</evidence>
<dbReference type="Pfam" id="PF13927">
    <property type="entry name" value="Ig_3"/>
    <property type="match status" value="1"/>
</dbReference>
<dbReference type="Proteomes" id="UP000694580">
    <property type="component" value="Chromosome 19"/>
</dbReference>
<dbReference type="SUPFAM" id="SSF48726">
    <property type="entry name" value="Immunoglobulin"/>
    <property type="match status" value="1"/>
</dbReference>
<dbReference type="InterPro" id="IPR050488">
    <property type="entry name" value="Ig_Fc_receptor"/>
</dbReference>
<dbReference type="GO" id="GO:0007166">
    <property type="term" value="P:cell surface receptor signaling pathway"/>
    <property type="evidence" value="ECO:0007669"/>
    <property type="project" value="TreeGrafter"/>
</dbReference>
<dbReference type="SMART" id="SM00409">
    <property type="entry name" value="IG"/>
    <property type="match status" value="2"/>
</dbReference>
<evidence type="ECO:0000259" key="3">
    <source>
        <dbReference type="PROSITE" id="PS50835"/>
    </source>
</evidence>
<dbReference type="PANTHER" id="PTHR11481">
    <property type="entry name" value="IMMUNOGLOBULIN FC RECEPTOR"/>
    <property type="match status" value="1"/>
</dbReference>
<dbReference type="InterPro" id="IPR003598">
    <property type="entry name" value="Ig_sub2"/>
</dbReference>
<dbReference type="GeneTree" id="ENSGT01050000244808"/>
<feature type="domain" description="Ig-like" evidence="3">
    <location>
        <begin position="24"/>
        <end position="91"/>
    </location>
</feature>
<feature type="domain" description="Ig-like" evidence="3">
    <location>
        <begin position="111"/>
        <end position="201"/>
    </location>
</feature>
<dbReference type="Pfam" id="PF13895">
    <property type="entry name" value="Ig_2"/>
    <property type="match status" value="1"/>
</dbReference>
<evidence type="ECO:0000256" key="1">
    <source>
        <dbReference type="ARBA" id="ARBA00022729"/>
    </source>
</evidence>
<dbReference type="Ensembl" id="ENSDCDT00010064731.1">
    <property type="protein sequence ID" value="ENSDCDP00010054194.1"/>
    <property type="gene ID" value="ENSDCDG00010031326.1"/>
</dbReference>
<organism evidence="4 5">
    <name type="scientific">Denticeps clupeoides</name>
    <name type="common">denticle herring</name>
    <dbReference type="NCBI Taxonomy" id="299321"/>
    <lineage>
        <taxon>Eukaryota</taxon>
        <taxon>Metazoa</taxon>
        <taxon>Chordata</taxon>
        <taxon>Craniata</taxon>
        <taxon>Vertebrata</taxon>
        <taxon>Euteleostomi</taxon>
        <taxon>Actinopterygii</taxon>
        <taxon>Neopterygii</taxon>
        <taxon>Teleostei</taxon>
        <taxon>Clupei</taxon>
        <taxon>Clupeiformes</taxon>
        <taxon>Denticipitoidei</taxon>
        <taxon>Denticipitidae</taxon>
        <taxon>Denticeps</taxon>
    </lineage>
</organism>
<dbReference type="PROSITE" id="PS50835">
    <property type="entry name" value="IG_LIKE"/>
    <property type="match status" value="2"/>
</dbReference>
<gene>
    <name evidence="4" type="primary">TMPRSS5</name>
</gene>
<dbReference type="InterPro" id="IPR013783">
    <property type="entry name" value="Ig-like_fold"/>
</dbReference>
<accession>A0AAY4EA50</accession>
<evidence type="ECO:0000313" key="5">
    <source>
        <dbReference type="Proteomes" id="UP000694580"/>
    </source>
</evidence>
<dbReference type="PANTHER" id="PTHR11481:SF64">
    <property type="entry name" value="FC RECEPTOR-LIKE PROTEIN 4"/>
    <property type="match status" value="1"/>
</dbReference>
<sequence>LLYFKYRISFITYISLLSIDVTLPPLRAVVELATGRPELLSGDSFQLTCHVPEEPSPFWSFQWFRNGRLVGNATSYEITKARVQHGGFYTCKGARETELNPQGVMHTLTSPPLKMHVDGGWVILQASTDPMIVQESLILMCRIRGNPIPSEVILYRDGTEILRHHHNILVIPNLTLDDQGMYWCRATWENKGLSQAAQSLAVKVNVLDILTTPVLKAESGDSTVRRGQTLTLKCITEFNTRQTDLVLHYYFFKDDKIMAPATSTGPYWTPGQCPVHRACPGNVPCGLRLPPARLAGACCAL</sequence>
<dbReference type="Gene3D" id="2.60.40.10">
    <property type="entry name" value="Immunoglobulins"/>
    <property type="match status" value="2"/>
</dbReference>
<reference evidence="4" key="2">
    <citation type="submission" date="2025-08" db="UniProtKB">
        <authorList>
            <consortium name="Ensembl"/>
        </authorList>
    </citation>
    <scope>IDENTIFICATION</scope>
</reference>
<evidence type="ECO:0000313" key="4">
    <source>
        <dbReference type="Ensembl" id="ENSDCDP00010054194.1"/>
    </source>
</evidence>
<keyword evidence="5" id="KW-1185">Reference proteome</keyword>
<protein>
    <recommendedName>
        <fullName evidence="3">Ig-like domain-containing protein</fullName>
    </recommendedName>
</protein>
<keyword evidence="1" id="KW-0732">Signal</keyword>
<dbReference type="AlphaFoldDB" id="A0AAY4EA50"/>
<name>A0AAY4EA50_9TELE</name>
<reference evidence="4" key="3">
    <citation type="submission" date="2025-09" db="UniProtKB">
        <authorList>
            <consortium name="Ensembl"/>
        </authorList>
    </citation>
    <scope>IDENTIFICATION</scope>
</reference>
<proteinExistence type="predicted"/>
<dbReference type="InterPro" id="IPR003599">
    <property type="entry name" value="Ig_sub"/>
</dbReference>
<dbReference type="GO" id="GO:0009897">
    <property type="term" value="C:external side of plasma membrane"/>
    <property type="evidence" value="ECO:0007669"/>
    <property type="project" value="TreeGrafter"/>
</dbReference>
<keyword evidence="2" id="KW-1015">Disulfide bond</keyword>
<dbReference type="GO" id="GO:0006955">
    <property type="term" value="P:immune response"/>
    <property type="evidence" value="ECO:0007669"/>
    <property type="project" value="TreeGrafter"/>
</dbReference>
<reference evidence="4 5" key="1">
    <citation type="submission" date="2020-06" db="EMBL/GenBank/DDBJ databases">
        <authorList>
            <consortium name="Wellcome Sanger Institute Data Sharing"/>
        </authorList>
    </citation>
    <scope>NUCLEOTIDE SEQUENCE [LARGE SCALE GENOMIC DNA]</scope>
</reference>
<dbReference type="InterPro" id="IPR007110">
    <property type="entry name" value="Ig-like_dom"/>
</dbReference>